<evidence type="ECO:0000313" key="4">
    <source>
        <dbReference type="Proteomes" id="UP000215914"/>
    </source>
</evidence>
<keyword evidence="4" id="KW-1185">Reference proteome</keyword>
<name>A0A251SLL4_HELAN</name>
<dbReference type="Proteomes" id="UP000215914">
    <property type="component" value="Chromosome 12"/>
</dbReference>
<reference evidence="2" key="2">
    <citation type="submission" date="2017-02" db="EMBL/GenBank/DDBJ databases">
        <title>Sunflower complete genome.</title>
        <authorList>
            <person name="Langlade N."/>
            <person name="Munos S."/>
        </authorList>
    </citation>
    <scope>NUCLEOTIDE SEQUENCE [LARGE SCALE GENOMIC DNA]</scope>
    <source>
        <tissue evidence="2">Leaves</tissue>
    </source>
</reference>
<organism evidence="2 4">
    <name type="scientific">Helianthus annuus</name>
    <name type="common">Common sunflower</name>
    <dbReference type="NCBI Taxonomy" id="4232"/>
    <lineage>
        <taxon>Eukaryota</taxon>
        <taxon>Viridiplantae</taxon>
        <taxon>Streptophyta</taxon>
        <taxon>Embryophyta</taxon>
        <taxon>Tracheophyta</taxon>
        <taxon>Spermatophyta</taxon>
        <taxon>Magnoliopsida</taxon>
        <taxon>eudicotyledons</taxon>
        <taxon>Gunneridae</taxon>
        <taxon>Pentapetalae</taxon>
        <taxon>asterids</taxon>
        <taxon>campanulids</taxon>
        <taxon>Asterales</taxon>
        <taxon>Asteraceae</taxon>
        <taxon>Asteroideae</taxon>
        <taxon>Heliantheae alliance</taxon>
        <taxon>Heliantheae</taxon>
        <taxon>Helianthus</taxon>
    </lineage>
</organism>
<dbReference type="InterPro" id="IPR022228">
    <property type="entry name" value="DUF3755"/>
</dbReference>
<sequence>MDTGFHHQQSTGMNQQAITFQSSPRNEQSEMIMIGDLHRVKRTGSVSFSGSSGGSSSYTGIGNSCESHVVESVPVVPETKHRAGLDGDWSVAEQYKLEQALVKYADESGMIKYVKIASTLRNKTVRDVAIRCRWMATKRRKHEERSLWKRSKDTKDKWVESSSMPNVSSVSTLNVAPLSFSMNHRVRGDGVHLEALQSSMRHLLEQNNRVLGQISTNIHTLKLQDNFDLFRQTKNNITAILNDMRCMPGPPVPVSLNEDLANAILSIKTQTMMFSSSGGMNMKQEPGYW</sequence>
<reference evidence="1" key="3">
    <citation type="submission" date="2020-06" db="EMBL/GenBank/DDBJ databases">
        <title>Helianthus annuus Genome sequencing and assembly Release 2.</title>
        <authorList>
            <person name="Gouzy J."/>
            <person name="Langlade N."/>
            <person name="Munos S."/>
        </authorList>
    </citation>
    <scope>NUCLEOTIDE SEQUENCE</scope>
    <source>
        <tissue evidence="1">Leaves</tissue>
    </source>
</reference>
<gene>
    <name evidence="3" type="ORF">HannXRQ_Chr12g0366121</name>
    <name evidence="2" type="ORF">HannXRQ_Chr14g0453581</name>
    <name evidence="1" type="ORF">HanXRQr2_Chr12g0536921</name>
</gene>
<dbReference type="Pfam" id="PF12579">
    <property type="entry name" value="DUF3755"/>
    <property type="match status" value="1"/>
</dbReference>
<dbReference type="CDD" id="cd00167">
    <property type="entry name" value="SANT"/>
    <property type="match status" value="1"/>
</dbReference>
<dbReference type="EMBL" id="CM007901">
    <property type="protein sequence ID" value="OTG04772.1"/>
    <property type="molecule type" value="Genomic_DNA"/>
</dbReference>
<protein>
    <submittedName>
        <fullName evidence="1">SANT/Myb domain-containing protein</fullName>
    </submittedName>
</protein>
<dbReference type="FunCoup" id="A0A251SLL4">
    <property type="interactions" value="1590"/>
</dbReference>
<evidence type="ECO:0000313" key="3">
    <source>
        <dbReference type="EMBL" id="OTG04772.1"/>
    </source>
</evidence>
<dbReference type="Proteomes" id="UP000215914">
    <property type="component" value="Chromosome 14"/>
</dbReference>
<dbReference type="AlphaFoldDB" id="A0A251SLL4"/>
<dbReference type="EMBL" id="MNCJ02000327">
    <property type="protein sequence ID" value="KAF5777540.1"/>
    <property type="molecule type" value="Genomic_DNA"/>
</dbReference>
<evidence type="ECO:0000313" key="2">
    <source>
        <dbReference type="EMBL" id="OTF99165.1"/>
    </source>
</evidence>
<dbReference type="PANTHER" id="PTHR14000">
    <property type="entry name" value="FINGER CCCH DOMAIN PROTEIN, PUTATIVE (DUF3755)-RELATED"/>
    <property type="match status" value="1"/>
</dbReference>
<evidence type="ECO:0000313" key="1">
    <source>
        <dbReference type="EMBL" id="KAF5777540.1"/>
    </source>
</evidence>
<accession>A0A251SLL4</accession>
<reference evidence="1 4" key="1">
    <citation type="journal article" date="2017" name="Nature">
        <title>The sunflower genome provides insights into oil metabolism, flowering and Asterid evolution.</title>
        <authorList>
            <person name="Badouin H."/>
            <person name="Gouzy J."/>
            <person name="Grassa C.J."/>
            <person name="Murat F."/>
            <person name="Staton S.E."/>
            <person name="Cottret L."/>
            <person name="Lelandais-Briere C."/>
            <person name="Owens G.L."/>
            <person name="Carrere S."/>
            <person name="Mayjonade B."/>
            <person name="Legrand L."/>
            <person name="Gill N."/>
            <person name="Kane N.C."/>
            <person name="Bowers J.E."/>
            <person name="Hubner S."/>
            <person name="Bellec A."/>
            <person name="Berard A."/>
            <person name="Berges H."/>
            <person name="Blanchet N."/>
            <person name="Boniface M.C."/>
            <person name="Brunel D."/>
            <person name="Catrice O."/>
            <person name="Chaidir N."/>
            <person name="Claudel C."/>
            <person name="Donnadieu C."/>
            <person name="Faraut T."/>
            <person name="Fievet G."/>
            <person name="Helmstetter N."/>
            <person name="King M."/>
            <person name="Knapp S.J."/>
            <person name="Lai Z."/>
            <person name="Le Paslier M.C."/>
            <person name="Lippi Y."/>
            <person name="Lorenzon L."/>
            <person name="Mandel J.R."/>
            <person name="Marage G."/>
            <person name="Marchand G."/>
            <person name="Marquand E."/>
            <person name="Bret-Mestries E."/>
            <person name="Morien E."/>
            <person name="Nambeesan S."/>
            <person name="Nguyen T."/>
            <person name="Pegot-Espagnet P."/>
            <person name="Pouilly N."/>
            <person name="Raftis F."/>
            <person name="Sallet E."/>
            <person name="Schiex T."/>
            <person name="Thomas J."/>
            <person name="Vandecasteele C."/>
            <person name="Vares D."/>
            <person name="Vear F."/>
            <person name="Vautrin S."/>
            <person name="Crespi M."/>
            <person name="Mangin B."/>
            <person name="Burke J.M."/>
            <person name="Salse J."/>
            <person name="Munos S."/>
            <person name="Vincourt P."/>
            <person name="Rieseberg L.H."/>
            <person name="Langlade N.B."/>
        </authorList>
    </citation>
    <scope>NUCLEOTIDE SEQUENCE [LARGE SCALE GENOMIC DNA]</scope>
    <source>
        <strain evidence="4">cv. SF193</strain>
        <tissue evidence="1">Leaves</tissue>
    </source>
</reference>
<dbReference type="Gramene" id="mRNA:HanXRQr2_Chr12g0536921">
    <property type="protein sequence ID" value="mRNA:HanXRQr2_Chr12g0536921"/>
    <property type="gene ID" value="HanXRQr2_Chr12g0536921"/>
</dbReference>
<dbReference type="InterPro" id="IPR001005">
    <property type="entry name" value="SANT/Myb"/>
</dbReference>
<proteinExistence type="predicted"/>
<dbReference type="PANTHER" id="PTHR14000:SF24">
    <property type="entry name" value="HOMEODOMAIN-LIKE PROTEIN-RELATED"/>
    <property type="match status" value="1"/>
</dbReference>
<dbReference type="EMBL" id="CM007903">
    <property type="protein sequence ID" value="OTF99165.1"/>
    <property type="molecule type" value="Genomic_DNA"/>
</dbReference>
<dbReference type="OrthoDB" id="19768at2759"/>